<accession>A0A494WFH5</accession>
<evidence type="ECO:0000259" key="2">
    <source>
        <dbReference type="Pfam" id="PF07715"/>
    </source>
</evidence>
<dbReference type="AlphaFoldDB" id="A0A494WFH5"/>
<keyword evidence="4" id="KW-1185">Reference proteome</keyword>
<dbReference type="Proteomes" id="UP000279959">
    <property type="component" value="Chromosome"/>
</dbReference>
<evidence type="ECO:0000256" key="1">
    <source>
        <dbReference type="SAM" id="SignalP"/>
    </source>
</evidence>
<dbReference type="KEGG" id="sami:SAMIE_1031730"/>
<dbReference type="InterPro" id="IPR012910">
    <property type="entry name" value="Plug_dom"/>
</dbReference>
<gene>
    <name evidence="3" type="ORF">SAMIE_1031730</name>
</gene>
<protein>
    <recommendedName>
        <fullName evidence="2">TonB-dependent receptor plug domain-containing protein</fullName>
    </recommendedName>
</protein>
<feature type="domain" description="TonB-dependent receptor plug" evidence="2">
    <location>
        <begin position="53"/>
        <end position="129"/>
    </location>
</feature>
<feature type="signal peptide" evidence="1">
    <location>
        <begin position="1"/>
        <end position="25"/>
    </location>
</feature>
<proteinExistence type="predicted"/>
<feature type="chain" id="PRO_5019857393" description="TonB-dependent receptor plug domain-containing protein" evidence="1">
    <location>
        <begin position="26"/>
        <end position="148"/>
    </location>
</feature>
<reference evidence="3 4" key="1">
    <citation type="submission" date="2018-05" db="EMBL/GenBank/DDBJ databases">
        <title>Complete Genome Sequence of the Nonylphenol-Degrading Bacterium Sphingobium amiense DSM 16289T.</title>
        <authorList>
            <person name="Ootsuka M."/>
            <person name="Nishizawa T."/>
            <person name="Ohta H."/>
        </authorList>
    </citation>
    <scope>NUCLEOTIDE SEQUENCE [LARGE SCALE GENOMIC DNA]</scope>
    <source>
        <strain evidence="3 4">DSM 16289</strain>
    </source>
</reference>
<evidence type="ECO:0000313" key="4">
    <source>
        <dbReference type="Proteomes" id="UP000279959"/>
    </source>
</evidence>
<organism evidence="3 4">
    <name type="scientific">Sphingobium amiense</name>
    <dbReference type="NCBI Taxonomy" id="135719"/>
    <lineage>
        <taxon>Bacteria</taxon>
        <taxon>Pseudomonadati</taxon>
        <taxon>Pseudomonadota</taxon>
        <taxon>Alphaproteobacteria</taxon>
        <taxon>Sphingomonadales</taxon>
        <taxon>Sphingomonadaceae</taxon>
        <taxon>Sphingobium</taxon>
    </lineage>
</organism>
<dbReference type="Gene3D" id="2.170.130.10">
    <property type="entry name" value="TonB-dependent receptor, plug domain"/>
    <property type="match status" value="1"/>
</dbReference>
<dbReference type="RefSeq" id="WP_066701042.1">
    <property type="nucleotide sequence ID" value="NZ_AP018664.1"/>
</dbReference>
<sequence length="148" mass="15555">MTMKAIFYSGCCLFSIAQMSGVAIAQTSAPPPADDNQLKDIIVTAQKYQQSANAVPMTITVATGEQLQLAGIKAVEDLPKITPGLNVVQTPTGVSVYTLRGVGFNDSSLSTRPAVTVYVDEAPIPFAAMTRGAGYSATIWVRGQRLSG</sequence>
<dbReference type="Pfam" id="PF07715">
    <property type="entry name" value="Plug"/>
    <property type="match status" value="1"/>
</dbReference>
<dbReference type="InterPro" id="IPR037066">
    <property type="entry name" value="Plug_dom_sf"/>
</dbReference>
<keyword evidence="1" id="KW-0732">Signal</keyword>
<evidence type="ECO:0000313" key="3">
    <source>
        <dbReference type="EMBL" id="BBD99672.1"/>
    </source>
</evidence>
<dbReference type="EMBL" id="AP018664">
    <property type="protein sequence ID" value="BBD99672.1"/>
    <property type="molecule type" value="Genomic_DNA"/>
</dbReference>
<dbReference type="SUPFAM" id="SSF56935">
    <property type="entry name" value="Porins"/>
    <property type="match status" value="1"/>
</dbReference>
<name>A0A494WFH5_9SPHN</name>